<protein>
    <submittedName>
        <fullName evidence="1">Uncharacterized protein</fullName>
    </submittedName>
</protein>
<name>A0A3M2RJD4_9HYPO</name>
<keyword evidence="2" id="KW-1185">Reference proteome</keyword>
<accession>A0A3M2RJD4</accession>
<dbReference type="AlphaFoldDB" id="A0A3M2RJD4"/>
<reference evidence="1 2" key="1">
    <citation type="submission" date="2017-06" db="EMBL/GenBank/DDBJ databases">
        <title>Comparative genomic analysis of Ambrosia Fusariam Clade fungi.</title>
        <authorList>
            <person name="Stajich J.E."/>
            <person name="Carrillo J."/>
            <person name="Kijimoto T."/>
            <person name="Eskalen A."/>
            <person name="O'Donnell K."/>
            <person name="Kasson M."/>
        </authorList>
    </citation>
    <scope>NUCLEOTIDE SEQUENCE [LARGE SCALE GENOMIC DNA]</scope>
    <source>
        <strain evidence="1">UCR3666</strain>
    </source>
</reference>
<dbReference type="EMBL" id="NKUJ01000419">
    <property type="protein sequence ID" value="RMJ05318.1"/>
    <property type="molecule type" value="Genomic_DNA"/>
</dbReference>
<gene>
    <name evidence="1" type="ORF">CDV36_014000</name>
</gene>
<organism evidence="1 2">
    <name type="scientific">Fusarium kuroshium</name>
    <dbReference type="NCBI Taxonomy" id="2010991"/>
    <lineage>
        <taxon>Eukaryota</taxon>
        <taxon>Fungi</taxon>
        <taxon>Dikarya</taxon>
        <taxon>Ascomycota</taxon>
        <taxon>Pezizomycotina</taxon>
        <taxon>Sordariomycetes</taxon>
        <taxon>Hypocreomycetidae</taxon>
        <taxon>Hypocreales</taxon>
        <taxon>Nectriaceae</taxon>
        <taxon>Fusarium</taxon>
        <taxon>Fusarium solani species complex</taxon>
    </lineage>
</organism>
<evidence type="ECO:0000313" key="1">
    <source>
        <dbReference type="EMBL" id="RMJ05318.1"/>
    </source>
</evidence>
<evidence type="ECO:0000313" key="2">
    <source>
        <dbReference type="Proteomes" id="UP000277212"/>
    </source>
</evidence>
<comment type="caution">
    <text evidence="1">The sequence shown here is derived from an EMBL/GenBank/DDBJ whole genome shotgun (WGS) entry which is preliminary data.</text>
</comment>
<proteinExistence type="predicted"/>
<dbReference type="Proteomes" id="UP000277212">
    <property type="component" value="Unassembled WGS sequence"/>
</dbReference>
<sequence>MGFSLDKDASLFGLDDSTVQHQSKLEAAQVFSQLRRDLDLTKTVLKTLTATRFSKRRLKDTLRNNLKKLVNGDKESQAISHLLHDDTVDPEVLIDRLIIVLSTFTKTTIQNIERVGLVDIFASLFSRVIGDCEIYPELRDTCIAIFNDVCNLNTTEDGQPTENGQLLLDLLATRKAKRRRLNPPVVESFGLSETALVPPEIDDLDTPPDLIPKTVAVQFFNARSERLDTVLGDSAMLQAMKTSRQWCWERRREALTMEQNGLRTDSIIAMIPRDDAQDISFILRVGFKAGWEIVRQLEFST</sequence>
<dbReference type="OrthoDB" id="3793606at2759"/>